<proteinExistence type="inferred from homology"/>
<dbReference type="CDD" id="cd12176">
    <property type="entry name" value="PGDH_3"/>
    <property type="match status" value="1"/>
</dbReference>
<dbReference type="Pfam" id="PF02826">
    <property type="entry name" value="2-Hacid_dh_C"/>
    <property type="match status" value="1"/>
</dbReference>
<dbReference type="InterPro" id="IPR045865">
    <property type="entry name" value="ACT-like_dom_sf"/>
</dbReference>
<dbReference type="Pfam" id="PF22629">
    <property type="entry name" value="ACT_AHAS_ss"/>
    <property type="match status" value="1"/>
</dbReference>
<evidence type="ECO:0000256" key="5">
    <source>
        <dbReference type="ARBA" id="ARBA00013143"/>
    </source>
</evidence>
<keyword evidence="7" id="KW-0560">Oxidoreductase</keyword>
<dbReference type="NCBIfam" id="TIGR01488">
    <property type="entry name" value="HAD-SF-IB"/>
    <property type="match status" value="1"/>
</dbReference>
<dbReference type="PROSITE" id="PS51671">
    <property type="entry name" value="ACT"/>
    <property type="match status" value="1"/>
</dbReference>
<dbReference type="InterPro" id="IPR036412">
    <property type="entry name" value="HAD-like_sf"/>
</dbReference>
<comment type="function">
    <text evidence="1">Catalyzes the reversible oxidation of 3-phospho-D-glycerate to 3-phosphonooxypyruvate, the first step of the phosphorylated L-serine biosynthesis pathway. Also catalyzes the reversible oxidation of 2-hydroxyglutarate to 2-oxoglutarate.</text>
</comment>
<evidence type="ECO:0000256" key="4">
    <source>
        <dbReference type="ARBA" id="ARBA00013001"/>
    </source>
</evidence>
<dbReference type="RefSeq" id="WP_097046058.1">
    <property type="nucleotide sequence ID" value="NZ_OBEH01000003.1"/>
</dbReference>
<evidence type="ECO:0000259" key="12">
    <source>
        <dbReference type="PROSITE" id="PS51671"/>
    </source>
</evidence>
<dbReference type="InterPro" id="IPR050418">
    <property type="entry name" value="D-iso_2-hydroxyacid_DH_PdxB"/>
</dbReference>
<protein>
    <recommendedName>
        <fullName evidence="6">D-3-phosphoglycerate dehydrogenase</fullName>
        <ecNumber evidence="4">1.1.1.399</ecNumber>
        <ecNumber evidence="5">1.1.1.95</ecNumber>
    </recommendedName>
    <alternativeName>
        <fullName evidence="9">2-oxoglutarate reductase</fullName>
    </alternativeName>
</protein>
<dbReference type="FunFam" id="3.40.50.720:FF:000041">
    <property type="entry name" value="D-3-phosphoglycerate dehydrogenase"/>
    <property type="match status" value="1"/>
</dbReference>
<dbReference type="PANTHER" id="PTHR43761:SF1">
    <property type="entry name" value="D-ISOMER SPECIFIC 2-HYDROXYACID DEHYDROGENASE CATALYTIC DOMAIN-CONTAINING PROTEIN-RELATED"/>
    <property type="match status" value="1"/>
</dbReference>
<evidence type="ECO:0000256" key="1">
    <source>
        <dbReference type="ARBA" id="ARBA00003800"/>
    </source>
</evidence>
<dbReference type="UniPathway" id="UPA00135">
    <property type="reaction ID" value="UER00196"/>
</dbReference>
<dbReference type="PROSITE" id="PS00671">
    <property type="entry name" value="D_2_HYDROXYACID_DH_3"/>
    <property type="match status" value="1"/>
</dbReference>
<dbReference type="InterPro" id="IPR023214">
    <property type="entry name" value="HAD_sf"/>
</dbReference>
<dbReference type="InterPro" id="IPR029753">
    <property type="entry name" value="D-isomer_DH_CS"/>
</dbReference>
<organism evidence="13 14">
    <name type="scientific">Flagellimonas pacifica</name>
    <dbReference type="NCBI Taxonomy" id="1247520"/>
    <lineage>
        <taxon>Bacteria</taxon>
        <taxon>Pseudomonadati</taxon>
        <taxon>Bacteroidota</taxon>
        <taxon>Flavobacteriia</taxon>
        <taxon>Flavobacteriales</taxon>
        <taxon>Flavobacteriaceae</taxon>
        <taxon>Flagellimonas</taxon>
    </lineage>
</organism>
<dbReference type="GO" id="GO:0006564">
    <property type="term" value="P:L-serine biosynthetic process"/>
    <property type="evidence" value="ECO:0007669"/>
    <property type="project" value="UniProtKB-ARBA"/>
</dbReference>
<name>A0A285MXT8_9FLAO</name>
<comment type="catalytic activity">
    <reaction evidence="10">
        <text>(R)-2-hydroxyglutarate + NAD(+) = 2-oxoglutarate + NADH + H(+)</text>
        <dbReference type="Rhea" id="RHEA:49612"/>
        <dbReference type="ChEBI" id="CHEBI:15378"/>
        <dbReference type="ChEBI" id="CHEBI:15801"/>
        <dbReference type="ChEBI" id="CHEBI:16810"/>
        <dbReference type="ChEBI" id="CHEBI:57540"/>
        <dbReference type="ChEBI" id="CHEBI:57945"/>
        <dbReference type="EC" id="1.1.1.399"/>
    </reaction>
</comment>
<dbReference type="InterPro" id="IPR029752">
    <property type="entry name" value="D-isomer_DH_CS1"/>
</dbReference>
<dbReference type="Pfam" id="PF00389">
    <property type="entry name" value="2-Hacid_dh"/>
    <property type="match status" value="1"/>
</dbReference>
<dbReference type="InterPro" id="IPR002912">
    <property type="entry name" value="ACT_dom"/>
</dbReference>
<dbReference type="EC" id="1.1.1.399" evidence="4"/>
<evidence type="ECO:0000256" key="3">
    <source>
        <dbReference type="ARBA" id="ARBA00005854"/>
    </source>
</evidence>
<dbReference type="EMBL" id="OBEH01000003">
    <property type="protein sequence ID" value="SNZ00616.1"/>
    <property type="molecule type" value="Genomic_DNA"/>
</dbReference>
<dbReference type="SUPFAM" id="SSF55021">
    <property type="entry name" value="ACT-like"/>
    <property type="match status" value="1"/>
</dbReference>
<evidence type="ECO:0000256" key="10">
    <source>
        <dbReference type="ARBA" id="ARBA00048126"/>
    </source>
</evidence>
<evidence type="ECO:0000313" key="13">
    <source>
        <dbReference type="EMBL" id="SNZ00616.1"/>
    </source>
</evidence>
<dbReference type="NCBIfam" id="NF008759">
    <property type="entry name" value="PRK11790.1"/>
    <property type="match status" value="1"/>
</dbReference>
<dbReference type="InterPro" id="IPR006139">
    <property type="entry name" value="D-isomer_2_OHA_DH_cat_dom"/>
</dbReference>
<reference evidence="14" key="1">
    <citation type="submission" date="2017-09" db="EMBL/GenBank/DDBJ databases">
        <authorList>
            <person name="Varghese N."/>
            <person name="Submissions S."/>
        </authorList>
    </citation>
    <scope>NUCLEOTIDE SEQUENCE [LARGE SCALE GENOMIC DNA]</scope>
    <source>
        <strain evidence="14">DSM 25885</strain>
    </source>
</reference>
<evidence type="ECO:0000256" key="8">
    <source>
        <dbReference type="ARBA" id="ARBA00023027"/>
    </source>
</evidence>
<comment type="catalytic activity">
    <reaction evidence="11">
        <text>(2R)-3-phosphoglycerate + NAD(+) = 3-phosphooxypyruvate + NADH + H(+)</text>
        <dbReference type="Rhea" id="RHEA:12641"/>
        <dbReference type="ChEBI" id="CHEBI:15378"/>
        <dbReference type="ChEBI" id="CHEBI:18110"/>
        <dbReference type="ChEBI" id="CHEBI:57540"/>
        <dbReference type="ChEBI" id="CHEBI:57945"/>
        <dbReference type="ChEBI" id="CHEBI:58272"/>
        <dbReference type="EC" id="1.1.1.95"/>
    </reaction>
</comment>
<dbReference type="GO" id="GO:0047545">
    <property type="term" value="F:(S)-2-hydroxyglutarate dehydrogenase activity"/>
    <property type="evidence" value="ECO:0007669"/>
    <property type="project" value="UniProtKB-ARBA"/>
</dbReference>
<dbReference type="AlphaFoldDB" id="A0A285MXT8"/>
<keyword evidence="14" id="KW-1185">Reference proteome</keyword>
<dbReference type="PANTHER" id="PTHR43761">
    <property type="entry name" value="D-ISOMER SPECIFIC 2-HYDROXYACID DEHYDROGENASE FAMILY PROTEIN (AFU_ORTHOLOGUE AFUA_1G13630)"/>
    <property type="match status" value="1"/>
</dbReference>
<keyword evidence="8" id="KW-0520">NAD</keyword>
<dbReference type="Gene3D" id="3.40.50.720">
    <property type="entry name" value="NAD(P)-binding Rossmann-like Domain"/>
    <property type="match status" value="2"/>
</dbReference>
<evidence type="ECO:0000313" key="14">
    <source>
        <dbReference type="Proteomes" id="UP000219048"/>
    </source>
</evidence>
<sequence length="630" mass="70300">MVEVGRKYVFDFDSTLTRVEALDVLAEMTLQGKSNKDEIIQEIQHITNLGIDGDISFTESLERRIQLLKAHKNDLDGLVDELRQKISKSIASNKEFFEKFSDDIYVISCGFKEFIDPIVEEYNIPSDRVYANTFKFDEEGSIIGFDEANVLASHNGKIECLKNLDLDGEVQVIGDGYSDYVMREAGIADKFFAYTENVHREKAANNADHVTPNLDEFLYVNDLPRNISYPKNRIKILLLENVHPAAFDNLSEDGFSVELVKHSLPENELIEKIKGVHVLGIRSKTQVTQKVLEAANKLLVVGAFCIGTTQIDLEAAKKKGVIVFNAPYSNTRSVVELAIGQIIMLMRNVFTRSTEIHSGQWNKTAINSKEVRGKNLGIVGYGNIGKQLSVLAEAIGMRVYYYDVSDRLALGNAIKCNTLEDLLSVSDVVSLHVDDNKANKNFIGEREIKQMRDGAIFINLSRGFVVDIEALSEALKSGKLGGAAVDVYPSEPRSNGGFQTALQGLPNVILTPHVGGSTEEAQRDIADFVPNKIMDYINSGNTVDAVNFPNIRLPKQTNAHRFLHIHKNVPGIMAKISEVLAKYEMNITGQYLSTDSEVGYVITDLDKEYNKEVMKALKNVENTIKFRVLY</sequence>
<dbReference type="Proteomes" id="UP000219048">
    <property type="component" value="Unassembled WGS sequence"/>
</dbReference>
<dbReference type="Gene3D" id="1.10.150.210">
    <property type="entry name" value="Phosphoserine phosphatase, domain 2"/>
    <property type="match status" value="1"/>
</dbReference>
<dbReference type="Pfam" id="PF12710">
    <property type="entry name" value="HAD"/>
    <property type="match status" value="1"/>
</dbReference>
<evidence type="ECO:0000256" key="2">
    <source>
        <dbReference type="ARBA" id="ARBA00005216"/>
    </source>
</evidence>
<dbReference type="GO" id="GO:0004617">
    <property type="term" value="F:phosphoglycerate dehydrogenase activity"/>
    <property type="evidence" value="ECO:0007669"/>
    <property type="project" value="UniProtKB-EC"/>
</dbReference>
<evidence type="ECO:0000256" key="9">
    <source>
        <dbReference type="ARBA" id="ARBA00030455"/>
    </source>
</evidence>
<dbReference type="CDD" id="cd04901">
    <property type="entry name" value="ACT_3PGDH"/>
    <property type="match status" value="1"/>
</dbReference>
<evidence type="ECO:0000256" key="6">
    <source>
        <dbReference type="ARBA" id="ARBA00021582"/>
    </source>
</evidence>
<evidence type="ECO:0000256" key="11">
    <source>
        <dbReference type="ARBA" id="ARBA00048731"/>
    </source>
</evidence>
<feature type="domain" description="ACT" evidence="12">
    <location>
        <begin position="561"/>
        <end position="630"/>
    </location>
</feature>
<accession>A0A285MXT8</accession>
<dbReference type="EC" id="1.1.1.95" evidence="5"/>
<dbReference type="SUPFAM" id="SSF56784">
    <property type="entry name" value="HAD-like"/>
    <property type="match status" value="1"/>
</dbReference>
<dbReference type="InterPro" id="IPR054480">
    <property type="entry name" value="AHAS_small-like_ACT"/>
</dbReference>
<comment type="similarity">
    <text evidence="3">Belongs to the D-isomer specific 2-hydroxyacid dehydrogenase family.</text>
</comment>
<gene>
    <name evidence="13" type="ORF">SAMN06265377_2441</name>
</gene>
<evidence type="ECO:0000256" key="7">
    <source>
        <dbReference type="ARBA" id="ARBA00023002"/>
    </source>
</evidence>
<dbReference type="PROSITE" id="PS00065">
    <property type="entry name" value="D_2_HYDROXYACID_DH_1"/>
    <property type="match status" value="1"/>
</dbReference>
<dbReference type="SUPFAM" id="SSF51735">
    <property type="entry name" value="NAD(P)-binding Rossmann-fold domains"/>
    <property type="match status" value="1"/>
</dbReference>
<dbReference type="OrthoDB" id="9777288at2"/>
<dbReference type="Gene3D" id="3.30.70.260">
    <property type="match status" value="1"/>
</dbReference>
<dbReference type="Gene3D" id="3.40.50.1000">
    <property type="entry name" value="HAD superfamily/HAD-like"/>
    <property type="match status" value="1"/>
</dbReference>
<dbReference type="SUPFAM" id="SSF52283">
    <property type="entry name" value="Formate/glycerate dehydrogenase catalytic domain-like"/>
    <property type="match status" value="1"/>
</dbReference>
<dbReference type="InterPro" id="IPR006140">
    <property type="entry name" value="D-isomer_DH_NAD-bd"/>
</dbReference>
<comment type="pathway">
    <text evidence="2">Amino-acid biosynthesis; L-serine biosynthesis; L-serine from 3-phospho-D-glycerate: step 1/3.</text>
</comment>
<dbReference type="GO" id="GO:0051287">
    <property type="term" value="F:NAD binding"/>
    <property type="evidence" value="ECO:0007669"/>
    <property type="project" value="InterPro"/>
</dbReference>
<dbReference type="InterPro" id="IPR036291">
    <property type="entry name" value="NAD(P)-bd_dom_sf"/>
</dbReference>